<dbReference type="NCBIfam" id="TIGR02215">
    <property type="entry name" value="phage_chp_gp8"/>
    <property type="match status" value="1"/>
</dbReference>
<accession>A0A1M6UHM2</accession>
<dbReference type="Gene3D" id="1.10.3230.30">
    <property type="entry name" value="Phage gp6-like head-tail connector protein"/>
    <property type="match status" value="1"/>
</dbReference>
<reference evidence="2" key="1">
    <citation type="submission" date="2016-11" db="EMBL/GenBank/DDBJ databases">
        <authorList>
            <person name="Varghese N."/>
            <person name="Submissions S."/>
        </authorList>
    </citation>
    <scope>NUCLEOTIDE SEQUENCE [LARGE SCALE GENOMIC DNA]</scope>
    <source>
        <strain evidence="2">ALO Sharm</strain>
    </source>
</reference>
<dbReference type="CDD" id="cd08054">
    <property type="entry name" value="gp6"/>
    <property type="match status" value="1"/>
</dbReference>
<dbReference type="InterPro" id="IPR011738">
    <property type="entry name" value="Phage_CHP"/>
</dbReference>
<dbReference type="Pfam" id="PF05135">
    <property type="entry name" value="Phage_connect_1"/>
    <property type="match status" value="1"/>
</dbReference>
<name>A0A1M6UHM2_9GAMM</name>
<dbReference type="RefSeq" id="WP_064700485.1">
    <property type="nucleotide sequence ID" value="NZ_BDEO01000011.1"/>
</dbReference>
<dbReference type="Proteomes" id="UP000184248">
    <property type="component" value="Unassembled WGS sequence"/>
</dbReference>
<dbReference type="EMBL" id="FRAL01000004">
    <property type="protein sequence ID" value="SHK68677.1"/>
    <property type="molecule type" value="Genomic_DNA"/>
</dbReference>
<keyword evidence="2" id="KW-1185">Reference proteome</keyword>
<evidence type="ECO:0000313" key="1">
    <source>
        <dbReference type="EMBL" id="SHK68677.1"/>
    </source>
</evidence>
<protein>
    <recommendedName>
        <fullName evidence="3">Phage gp6-like head-tail connector protein</fullName>
    </recommendedName>
</protein>
<evidence type="ECO:0000313" key="2">
    <source>
        <dbReference type="Proteomes" id="UP000184248"/>
    </source>
</evidence>
<dbReference type="AlphaFoldDB" id="A0A1M6UHM2"/>
<evidence type="ECO:0008006" key="3">
    <source>
        <dbReference type="Google" id="ProtNLM"/>
    </source>
</evidence>
<sequence>MTTVRSRRIVEPTEEPITLAEAKTQARIDHDHEDDFVASLIATARDVAEQRLGRALITQTWEQRGLPRDGVIELRRWPAIEVVSVEDAAGELAPEAWKAEVGEFPEVRLINYQGGPVTVTYTAGYGDAADDVPESIRRWMFVAVATMYEHREAEVTGTIVSSLGYVDNLLECYRVPAI</sequence>
<proteinExistence type="predicted"/>
<dbReference type="InterPro" id="IPR021146">
    <property type="entry name" value="Phage_gp6-like_head-tail"/>
</dbReference>
<gene>
    <name evidence="1" type="ORF">SAMN05192556_104268</name>
</gene>
<organism evidence="1 2">
    <name type="scientific">Halomonas caseinilytica</name>
    <dbReference type="NCBI Taxonomy" id="438744"/>
    <lineage>
        <taxon>Bacteria</taxon>
        <taxon>Pseudomonadati</taxon>
        <taxon>Pseudomonadota</taxon>
        <taxon>Gammaproteobacteria</taxon>
        <taxon>Oceanospirillales</taxon>
        <taxon>Halomonadaceae</taxon>
        <taxon>Halomonas</taxon>
    </lineage>
</organism>